<dbReference type="InterPro" id="IPR032675">
    <property type="entry name" value="LRR_dom_sf"/>
</dbReference>
<evidence type="ECO:0000313" key="3">
    <source>
        <dbReference type="Proteomes" id="UP000823674"/>
    </source>
</evidence>
<evidence type="ECO:0000313" key="2">
    <source>
        <dbReference type="EMBL" id="KAG5403745.1"/>
    </source>
</evidence>
<dbReference type="SUPFAM" id="SSF52047">
    <property type="entry name" value="RNI-like"/>
    <property type="match status" value="2"/>
</dbReference>
<organism evidence="2 3">
    <name type="scientific">Brassica rapa subsp. trilocularis</name>
    <dbReference type="NCBI Taxonomy" id="1813537"/>
    <lineage>
        <taxon>Eukaryota</taxon>
        <taxon>Viridiplantae</taxon>
        <taxon>Streptophyta</taxon>
        <taxon>Embryophyta</taxon>
        <taxon>Tracheophyta</taxon>
        <taxon>Spermatophyta</taxon>
        <taxon>Magnoliopsida</taxon>
        <taxon>eudicotyledons</taxon>
        <taxon>Gunneridae</taxon>
        <taxon>Pentapetalae</taxon>
        <taxon>rosids</taxon>
        <taxon>malvids</taxon>
        <taxon>Brassicales</taxon>
        <taxon>Brassicaceae</taxon>
        <taxon>Brassiceae</taxon>
        <taxon>Brassica</taxon>
    </lineage>
</organism>
<dbReference type="Gene3D" id="3.80.10.10">
    <property type="entry name" value="Ribonuclease Inhibitor"/>
    <property type="match status" value="2"/>
</dbReference>
<dbReference type="SMART" id="SM00256">
    <property type="entry name" value="FBOX"/>
    <property type="match status" value="2"/>
</dbReference>
<dbReference type="InterPro" id="IPR006566">
    <property type="entry name" value="FBD"/>
</dbReference>
<sequence>MKAEELGNEEVTCSDRISDLPDDLLFRILSLVPVRMAMSTSLLSKRWNYVRKMMPTLMYDETCPYNGSLGFDQFCVMSLSLHEAHVLKTLYIKLTNQYDSIDTLLFPNIRSTLLKIKITLSSRYHSPIRFPNNLNVFKTLLVLKLHGNFVLSFVDSPVCFPSLKRLQLTCVNFRCEKSFKGILSACPALEDLILHRLCGLGRFLFSISSPSLQRLSITTLGAYYYYDATIHKISAPSLEYLKIFDDRGCHNFVGDMPKLVEADVKVHLSKIKKLRKVLSSLERLSIRLYPAIIHNLTGSLIFNRLLHLELCYSFYSNLLLGLLKYFPNLRSLKLVQPYLTVNEDQLYCLVSVPECLSFHLENLQWSGYGGTLNEREAAVYILKNAHFLKTATISLQKTSMDNGQIMMKDLRSISKASASCQLEMSAAIFGTEDVTSSDMISHLPDDLLLGILSLVPISEAMNASLLSKRWISLWKMMPVLEYVENSCPNMTSHGFLEFCRRSLQLHEATVLKTLTIKLKKQSVSLILPSCFPETVFKKLVVLKLHTIFCLEFDVSPPVCFRSLKSLHITHVWFRDEESFCRLISSCPVLEDLLINEVRLRGRQRLEITNSPSLKYLKIKDFSGDIIFIEDMPNLVEATLKVDQRPKDFLRFLTSVEFLSIPLHAKEVLILADKISQRLLHLDLCIYGKVPRNVLLHLLKHSPKLQVLKLQEIDQYLTIEPTTSDPPPSVCNPSSVPECLSFHLRTFQWICYGGTLEEKEIVRYILRNARCLKTAAIYAYSRDRRCRRKERLMMKELKSMPKASTSYKEIMEKAIKEARSWENAQVSVPTTPLMRLPPKPRSIKSSGHLFKPRYIKN</sequence>
<dbReference type="PROSITE" id="PS50181">
    <property type="entry name" value="FBOX"/>
    <property type="match status" value="2"/>
</dbReference>
<dbReference type="EMBL" id="JADBGQ010000003">
    <property type="protein sequence ID" value="KAG5403745.1"/>
    <property type="molecule type" value="Genomic_DNA"/>
</dbReference>
<dbReference type="PANTHER" id="PTHR31900">
    <property type="entry name" value="F-BOX/RNI SUPERFAMILY PROTEIN-RELATED"/>
    <property type="match status" value="1"/>
</dbReference>
<keyword evidence="3" id="KW-1185">Reference proteome</keyword>
<evidence type="ECO:0000259" key="1">
    <source>
        <dbReference type="PROSITE" id="PS50181"/>
    </source>
</evidence>
<dbReference type="SMART" id="SM00579">
    <property type="entry name" value="FBD"/>
    <property type="match status" value="2"/>
</dbReference>
<dbReference type="Pfam" id="PF00646">
    <property type="entry name" value="F-box"/>
    <property type="match status" value="2"/>
</dbReference>
<dbReference type="InterPro" id="IPR050232">
    <property type="entry name" value="FBL13/AtMIF1-like"/>
</dbReference>
<comment type="caution">
    <text evidence="2">The sequence shown here is derived from an EMBL/GenBank/DDBJ whole genome shotgun (WGS) entry which is preliminary data.</text>
</comment>
<gene>
    <name evidence="2" type="primary">A03p013790.1_BraROA</name>
    <name evidence="2" type="ORF">IGI04_009864</name>
</gene>
<dbReference type="Proteomes" id="UP000823674">
    <property type="component" value="Chromosome A03"/>
</dbReference>
<reference evidence="2 3" key="1">
    <citation type="submission" date="2021-03" db="EMBL/GenBank/DDBJ databases">
        <authorList>
            <person name="King G.J."/>
            <person name="Bancroft I."/>
            <person name="Baten A."/>
            <person name="Bloomfield J."/>
            <person name="Borpatragohain P."/>
            <person name="He Z."/>
            <person name="Irish N."/>
            <person name="Irwin J."/>
            <person name="Liu K."/>
            <person name="Mauleon R.P."/>
            <person name="Moore J."/>
            <person name="Morris R."/>
            <person name="Ostergaard L."/>
            <person name="Wang B."/>
            <person name="Wells R."/>
        </authorList>
    </citation>
    <scope>NUCLEOTIDE SEQUENCE [LARGE SCALE GENOMIC DNA]</scope>
    <source>
        <strain evidence="2">R-o-18</strain>
        <tissue evidence="2">Leaf</tissue>
    </source>
</reference>
<name>A0ABQ7MYI7_BRACM</name>
<dbReference type="Pfam" id="PF08387">
    <property type="entry name" value="FBD"/>
    <property type="match status" value="2"/>
</dbReference>
<dbReference type="Gene3D" id="1.20.1280.50">
    <property type="match status" value="2"/>
</dbReference>
<dbReference type="PANTHER" id="PTHR31900:SF34">
    <property type="entry name" value="EMB|CAB62440.1-RELATED"/>
    <property type="match status" value="1"/>
</dbReference>
<proteinExistence type="predicted"/>
<feature type="domain" description="F-box" evidence="1">
    <location>
        <begin position="14"/>
        <end position="62"/>
    </location>
</feature>
<dbReference type="InterPro" id="IPR001810">
    <property type="entry name" value="F-box_dom"/>
</dbReference>
<dbReference type="InterPro" id="IPR055411">
    <property type="entry name" value="LRR_FXL15/At3g58940/PEG3-like"/>
</dbReference>
<feature type="domain" description="F-box" evidence="1">
    <location>
        <begin position="437"/>
        <end position="473"/>
    </location>
</feature>
<dbReference type="Pfam" id="PF24758">
    <property type="entry name" value="LRR_At5g56370"/>
    <property type="match status" value="2"/>
</dbReference>
<accession>A0ABQ7MYI7</accession>
<protein>
    <recommendedName>
        <fullName evidence="1">F-box domain-containing protein</fullName>
    </recommendedName>
</protein>
<dbReference type="SUPFAM" id="SSF81383">
    <property type="entry name" value="F-box domain"/>
    <property type="match status" value="2"/>
</dbReference>
<dbReference type="InterPro" id="IPR036047">
    <property type="entry name" value="F-box-like_dom_sf"/>
</dbReference>